<accession>H2XZA9</accession>
<dbReference type="InParanoid" id="H2XZA9"/>
<evidence type="ECO:0000256" key="1">
    <source>
        <dbReference type="SAM" id="MobiDB-lite"/>
    </source>
</evidence>
<feature type="compositionally biased region" description="Polar residues" evidence="1">
    <location>
        <begin position="1"/>
        <end position="14"/>
    </location>
</feature>
<sequence length="203" mass="22928">MDTTNPNTFDSQRNLGKCQRQKENLPNSAFAKQAKMRHNLEDPLATEQPLELSDCSESTNEIQTKLKQLLTDANDTKMSGILDTCATPSKPVENTVRRKKEFLLPYDVRLPSLNAGDVTDYHGNDDDTSDSDSEFFPDWSSVGSHGSNDGCHGNEEHERRIIAREIADDVYNDVLQLSDDDFTEADDEVLFMYTDSSRQMEPE</sequence>
<feature type="region of interest" description="Disordered" evidence="1">
    <location>
        <begin position="1"/>
        <end position="56"/>
    </location>
</feature>
<keyword evidence="3" id="KW-1185">Reference proteome</keyword>
<evidence type="ECO:0000313" key="3">
    <source>
        <dbReference type="Proteomes" id="UP000008144"/>
    </source>
</evidence>
<reference evidence="2" key="3">
    <citation type="submission" date="2025-08" db="UniProtKB">
        <authorList>
            <consortium name="Ensembl"/>
        </authorList>
    </citation>
    <scope>IDENTIFICATION</scope>
</reference>
<proteinExistence type="predicted"/>
<dbReference type="EMBL" id="EAAA01000829">
    <property type="status" value="NOT_ANNOTATED_CDS"/>
    <property type="molecule type" value="Genomic_DNA"/>
</dbReference>
<reference evidence="3" key="1">
    <citation type="journal article" date="2002" name="Science">
        <title>The draft genome of Ciona intestinalis: insights into chordate and vertebrate origins.</title>
        <authorList>
            <person name="Dehal P."/>
            <person name="Satou Y."/>
            <person name="Campbell R.K."/>
            <person name="Chapman J."/>
            <person name="Degnan B."/>
            <person name="De Tomaso A."/>
            <person name="Davidson B."/>
            <person name="Di Gregorio A."/>
            <person name="Gelpke M."/>
            <person name="Goodstein D.M."/>
            <person name="Harafuji N."/>
            <person name="Hastings K.E."/>
            <person name="Ho I."/>
            <person name="Hotta K."/>
            <person name="Huang W."/>
            <person name="Kawashima T."/>
            <person name="Lemaire P."/>
            <person name="Martinez D."/>
            <person name="Meinertzhagen I.A."/>
            <person name="Necula S."/>
            <person name="Nonaka M."/>
            <person name="Putnam N."/>
            <person name="Rash S."/>
            <person name="Saiga H."/>
            <person name="Satake M."/>
            <person name="Terry A."/>
            <person name="Yamada L."/>
            <person name="Wang H.G."/>
            <person name="Awazu S."/>
            <person name="Azumi K."/>
            <person name="Boore J."/>
            <person name="Branno M."/>
            <person name="Chin-Bow S."/>
            <person name="DeSantis R."/>
            <person name="Doyle S."/>
            <person name="Francino P."/>
            <person name="Keys D.N."/>
            <person name="Haga S."/>
            <person name="Hayashi H."/>
            <person name="Hino K."/>
            <person name="Imai K.S."/>
            <person name="Inaba K."/>
            <person name="Kano S."/>
            <person name="Kobayashi K."/>
            <person name="Kobayashi M."/>
            <person name="Lee B.I."/>
            <person name="Makabe K.W."/>
            <person name="Manohar C."/>
            <person name="Matassi G."/>
            <person name="Medina M."/>
            <person name="Mochizuki Y."/>
            <person name="Mount S."/>
            <person name="Morishita T."/>
            <person name="Miura S."/>
            <person name="Nakayama A."/>
            <person name="Nishizaka S."/>
            <person name="Nomoto H."/>
            <person name="Ohta F."/>
            <person name="Oishi K."/>
            <person name="Rigoutsos I."/>
            <person name="Sano M."/>
            <person name="Sasaki A."/>
            <person name="Sasakura Y."/>
            <person name="Shoguchi E."/>
            <person name="Shin-i T."/>
            <person name="Spagnuolo A."/>
            <person name="Stainier D."/>
            <person name="Suzuki M.M."/>
            <person name="Tassy O."/>
            <person name="Takatori N."/>
            <person name="Tokuoka M."/>
            <person name="Yagi K."/>
            <person name="Yoshizaki F."/>
            <person name="Wada S."/>
            <person name="Zhang C."/>
            <person name="Hyatt P.D."/>
            <person name="Larimer F."/>
            <person name="Detter C."/>
            <person name="Doggett N."/>
            <person name="Glavina T."/>
            <person name="Hawkins T."/>
            <person name="Richardson P."/>
            <person name="Lucas S."/>
            <person name="Kohara Y."/>
            <person name="Levine M."/>
            <person name="Satoh N."/>
            <person name="Rokhsar D.S."/>
        </authorList>
    </citation>
    <scope>NUCLEOTIDE SEQUENCE [LARGE SCALE GENOMIC DNA]</scope>
</reference>
<dbReference type="Proteomes" id="UP000008144">
    <property type="component" value="Chromosome 11"/>
</dbReference>
<evidence type="ECO:0000313" key="2">
    <source>
        <dbReference type="Ensembl" id="ENSCINP00000034993.1"/>
    </source>
</evidence>
<dbReference type="HOGENOM" id="CLU_1351575_0_0_1"/>
<reference evidence="2" key="4">
    <citation type="submission" date="2025-09" db="UniProtKB">
        <authorList>
            <consortium name="Ensembl"/>
        </authorList>
    </citation>
    <scope>IDENTIFICATION</scope>
</reference>
<dbReference type="AlphaFoldDB" id="H2XZA9"/>
<reference evidence="2" key="2">
    <citation type="journal article" date="2008" name="Genome Biol.">
        <title>Improved genome assembly and evidence-based global gene model set for the chordate Ciona intestinalis: new insight into intron and operon populations.</title>
        <authorList>
            <person name="Satou Y."/>
            <person name="Mineta K."/>
            <person name="Ogasawara M."/>
            <person name="Sasakura Y."/>
            <person name="Shoguchi E."/>
            <person name="Ueno K."/>
            <person name="Yamada L."/>
            <person name="Matsumoto J."/>
            <person name="Wasserscheid J."/>
            <person name="Dewar K."/>
            <person name="Wiley G.B."/>
            <person name="Macmil S.L."/>
            <person name="Roe B.A."/>
            <person name="Zeller R.W."/>
            <person name="Hastings K.E."/>
            <person name="Lemaire P."/>
            <person name="Lindquist E."/>
            <person name="Endo T."/>
            <person name="Hotta K."/>
            <person name="Inaba K."/>
        </authorList>
    </citation>
    <scope>NUCLEOTIDE SEQUENCE [LARGE SCALE GENOMIC DNA]</scope>
    <source>
        <strain evidence="2">wild type</strain>
    </source>
</reference>
<dbReference type="GeneTree" id="ENSGT00660000097226"/>
<name>H2XZA9_CIOIN</name>
<organism evidence="2 3">
    <name type="scientific">Ciona intestinalis</name>
    <name type="common">Transparent sea squirt</name>
    <name type="synonym">Ascidia intestinalis</name>
    <dbReference type="NCBI Taxonomy" id="7719"/>
    <lineage>
        <taxon>Eukaryota</taxon>
        <taxon>Metazoa</taxon>
        <taxon>Chordata</taxon>
        <taxon>Tunicata</taxon>
        <taxon>Ascidiacea</taxon>
        <taxon>Phlebobranchia</taxon>
        <taxon>Cionidae</taxon>
        <taxon>Ciona</taxon>
    </lineage>
</organism>
<protein>
    <submittedName>
        <fullName evidence="2">Uncharacterized protein</fullName>
    </submittedName>
</protein>
<dbReference type="Ensembl" id="ENSCINT00000036069.1">
    <property type="protein sequence ID" value="ENSCINP00000034993.1"/>
    <property type="gene ID" value="ENSCING00000019145.1"/>
</dbReference>